<sequence length="319" mass="35376">MTTKFMNRSVQAHPFHLVEASPWPIAVSFSLLVVTLSGVMTFQGYSNGLFLLTLGFISLVSTMTLWFKDISREGTFQGHHTFAVQKGLSLGFVLFVISEIFFFISIFWAFFHSSLAPTVELGAHWPPAGIETLNPWEVPLLNTVILLSSGATVTYAHHSLIQGNRAGVIYGLIATVALAAVFTGFQAFEYYNAPFTFSDGVYGSTFYMATGFHGIHVIVGTIFLTVGLFRVLSYHLTDHHHLGFEQAILYWHFVDVVCSLGPGALRAPGSKEWARFAGPSLDLLLASPKAAFIAIQEVREPWFPRLNRFNSIGRKVFED</sequence>
<dbReference type="FunFam" id="1.10.287.70:FF:000082">
    <property type="entry name" value="Cytochrome c oxidase subunit 3"/>
    <property type="match status" value="1"/>
</dbReference>
<evidence type="ECO:0000256" key="3">
    <source>
        <dbReference type="ARBA" id="ARBA00015944"/>
    </source>
</evidence>
<dbReference type="InterPro" id="IPR013833">
    <property type="entry name" value="Cyt_c_oxidase_su3_a-hlx"/>
</dbReference>
<evidence type="ECO:0000256" key="5">
    <source>
        <dbReference type="ARBA" id="ARBA00022967"/>
    </source>
</evidence>
<dbReference type="CDD" id="cd01665">
    <property type="entry name" value="Cyt_c_Oxidase_III"/>
    <property type="match status" value="1"/>
</dbReference>
<dbReference type="PANTHER" id="PTHR11403">
    <property type="entry name" value="CYTOCHROME C OXIDASE SUBUNIT III"/>
    <property type="match status" value="1"/>
</dbReference>
<keyword evidence="6 9" id="KW-1133">Transmembrane helix</keyword>
<feature type="transmembrane region" description="Helical" evidence="9">
    <location>
        <begin position="138"/>
        <end position="156"/>
    </location>
</feature>
<keyword evidence="4 8" id="KW-0812">Transmembrane</keyword>
<dbReference type="InterPro" id="IPR024791">
    <property type="entry name" value="Cyt_c/ubiquinol_Oxase_su3"/>
</dbReference>
<dbReference type="SUPFAM" id="SSF81452">
    <property type="entry name" value="Cytochrome c oxidase subunit III-like"/>
    <property type="match status" value="1"/>
</dbReference>
<feature type="transmembrane region" description="Helical" evidence="9">
    <location>
        <begin position="21"/>
        <end position="42"/>
    </location>
</feature>
<reference evidence="11 12" key="1">
    <citation type="submission" date="2020-12" db="EMBL/GenBank/DDBJ databases">
        <title>Metabolic potential, ecology and presence of endohyphal bacteria is reflected in genomic diversity of Mucoromycotina.</title>
        <authorList>
            <person name="Muszewska A."/>
            <person name="Okrasinska A."/>
            <person name="Steczkiewicz K."/>
            <person name="Drgas O."/>
            <person name="Orlowska M."/>
            <person name="Perlinska-Lenart U."/>
            <person name="Aleksandrzak-Piekarczyk T."/>
            <person name="Szatraj K."/>
            <person name="Zielenkiewicz U."/>
            <person name="Pilsyk S."/>
            <person name="Malc E."/>
            <person name="Mieczkowski P."/>
            <person name="Kruszewska J.S."/>
            <person name="Biernat P."/>
            <person name="Pawlowska J."/>
        </authorList>
    </citation>
    <scope>NUCLEOTIDE SEQUENCE [LARGE SCALE GENOMIC DNA]</scope>
    <source>
        <strain evidence="11 12">CBS 142.35</strain>
    </source>
</reference>
<evidence type="ECO:0000259" key="10">
    <source>
        <dbReference type="PROSITE" id="PS50253"/>
    </source>
</evidence>
<protein>
    <recommendedName>
        <fullName evidence="3 8">Cytochrome c oxidase subunit 3</fullName>
    </recommendedName>
</protein>
<accession>A0A8H7RU36</accession>
<dbReference type="InterPro" id="IPR035973">
    <property type="entry name" value="Cyt_c_oxidase_su3-like_sf"/>
</dbReference>
<feature type="domain" description="Heme-copper oxidase subunit III family profile" evidence="10">
    <location>
        <begin position="11"/>
        <end position="257"/>
    </location>
</feature>
<organism evidence="11 12">
    <name type="scientific">Circinella minor</name>
    <dbReference type="NCBI Taxonomy" id="1195481"/>
    <lineage>
        <taxon>Eukaryota</taxon>
        <taxon>Fungi</taxon>
        <taxon>Fungi incertae sedis</taxon>
        <taxon>Mucoromycota</taxon>
        <taxon>Mucoromycotina</taxon>
        <taxon>Mucoromycetes</taxon>
        <taxon>Mucorales</taxon>
        <taxon>Lichtheimiaceae</taxon>
        <taxon>Circinella</taxon>
    </lineage>
</organism>
<dbReference type="AlphaFoldDB" id="A0A8H7RU36"/>
<evidence type="ECO:0000256" key="2">
    <source>
        <dbReference type="ARBA" id="ARBA00010581"/>
    </source>
</evidence>
<dbReference type="GO" id="GO:0006123">
    <property type="term" value="P:mitochondrial electron transport, cytochrome c to oxygen"/>
    <property type="evidence" value="ECO:0007669"/>
    <property type="project" value="UniProtKB-ARBA"/>
</dbReference>
<dbReference type="GO" id="GO:0004129">
    <property type="term" value="F:cytochrome-c oxidase activity"/>
    <property type="evidence" value="ECO:0007669"/>
    <property type="project" value="InterPro"/>
</dbReference>
<dbReference type="PANTHER" id="PTHR11403:SF7">
    <property type="entry name" value="CYTOCHROME C OXIDASE SUBUNIT 3"/>
    <property type="match status" value="1"/>
</dbReference>
<evidence type="ECO:0000256" key="7">
    <source>
        <dbReference type="ARBA" id="ARBA00023136"/>
    </source>
</evidence>
<keyword evidence="12" id="KW-1185">Reference proteome</keyword>
<evidence type="ECO:0000256" key="8">
    <source>
        <dbReference type="RuleBase" id="RU003375"/>
    </source>
</evidence>
<evidence type="ECO:0000256" key="6">
    <source>
        <dbReference type="ARBA" id="ARBA00022989"/>
    </source>
</evidence>
<dbReference type="EMBL" id="JAEPRB010000332">
    <property type="protein sequence ID" value="KAG2217054.1"/>
    <property type="molecule type" value="Genomic_DNA"/>
</dbReference>
<evidence type="ECO:0000313" key="11">
    <source>
        <dbReference type="EMBL" id="KAG2217054.1"/>
    </source>
</evidence>
<keyword evidence="8" id="KW-0496">Mitochondrion</keyword>
<dbReference type="Proteomes" id="UP000646827">
    <property type="component" value="Unassembled WGS sequence"/>
</dbReference>
<dbReference type="InterPro" id="IPR000298">
    <property type="entry name" value="Cyt_c_oxidase-like_su3"/>
</dbReference>
<feature type="transmembrane region" description="Helical" evidence="9">
    <location>
        <begin position="48"/>
        <end position="67"/>
    </location>
</feature>
<evidence type="ECO:0000256" key="9">
    <source>
        <dbReference type="SAM" id="Phobius"/>
    </source>
</evidence>
<feature type="transmembrane region" description="Helical" evidence="9">
    <location>
        <begin position="208"/>
        <end position="232"/>
    </location>
</feature>
<dbReference type="FunFam" id="1.20.120.80:FF:000002">
    <property type="entry name" value="Cytochrome c oxidase subunit 3"/>
    <property type="match status" value="1"/>
</dbReference>
<dbReference type="Gene3D" id="1.20.120.80">
    <property type="entry name" value="Cytochrome c oxidase, subunit III, four-helix bundle"/>
    <property type="match status" value="1"/>
</dbReference>
<comment type="caution">
    <text evidence="11">The sequence shown here is derived from an EMBL/GenBank/DDBJ whole genome shotgun (WGS) entry which is preliminary data.</text>
</comment>
<feature type="transmembrane region" description="Helical" evidence="9">
    <location>
        <begin position="88"/>
        <end position="111"/>
    </location>
</feature>
<feature type="transmembrane region" description="Helical" evidence="9">
    <location>
        <begin position="168"/>
        <end position="188"/>
    </location>
</feature>
<dbReference type="GO" id="GO:0031966">
    <property type="term" value="C:mitochondrial membrane"/>
    <property type="evidence" value="ECO:0007669"/>
    <property type="project" value="UniProtKB-SubCell"/>
</dbReference>
<name>A0A8H7RU36_9FUNG</name>
<comment type="function">
    <text evidence="8">Component of the cytochrome c oxidase, the last enzyme in the mitochondrial electron transport chain which drives oxidative phosphorylation. The respiratory chain contains 3 multisubunit complexes succinate dehydrogenase (complex II, CII), ubiquinol-cytochrome c oxidoreductase (cytochrome b-c1 complex, complex III, CIII) and cytochrome c oxidase (complex IV, CIV), that cooperate to transfer electrons derived from NADH and succinate to molecular oxygen, creating an electrochemical gradient over the inner membrane that drives transmembrane transport and the ATP synthase. Cytochrome c oxidase is the component of the respiratory chain that catalyzes the reduction of oxygen to water. Electrons originating from reduced cytochrome c in the intermembrane space (IMS) are transferred via the dinuclear copper A center (CU(A)) of subunit 2 and heme A of subunit 1 to the active site in subunit 1, a binuclear center (BNC) formed by heme A3 and copper B (CU(B)). The BNC reduces molecular oxygen to 2 water molecules using 4 electrons from cytochrome c in the IMS and 4 protons from the mitochondrial matrix.</text>
</comment>
<evidence type="ECO:0000256" key="1">
    <source>
        <dbReference type="ARBA" id="ARBA00004225"/>
    </source>
</evidence>
<comment type="subcellular location">
    <subcellularLocation>
        <location evidence="1">Mitochondrion membrane</location>
        <topology evidence="1">Multi-pass membrane protein</topology>
    </subcellularLocation>
</comment>
<dbReference type="InterPro" id="IPR033945">
    <property type="entry name" value="Cyt_c_oxase_su3_dom"/>
</dbReference>
<dbReference type="Gene3D" id="1.10.287.70">
    <property type="match status" value="1"/>
</dbReference>
<dbReference type="GO" id="GO:0045277">
    <property type="term" value="C:respiratory chain complex IV"/>
    <property type="evidence" value="ECO:0007669"/>
    <property type="project" value="UniProtKB-ARBA"/>
</dbReference>
<keyword evidence="7 9" id="KW-0472">Membrane</keyword>
<keyword evidence="5" id="KW-1278">Translocase</keyword>
<evidence type="ECO:0000313" key="12">
    <source>
        <dbReference type="Proteomes" id="UP000646827"/>
    </source>
</evidence>
<evidence type="ECO:0000256" key="4">
    <source>
        <dbReference type="ARBA" id="ARBA00022692"/>
    </source>
</evidence>
<dbReference type="OrthoDB" id="10050457at2759"/>
<dbReference type="Pfam" id="PF00510">
    <property type="entry name" value="COX3"/>
    <property type="match status" value="1"/>
</dbReference>
<comment type="similarity">
    <text evidence="2 8">Belongs to the cytochrome c oxidase subunit 3 family.</text>
</comment>
<dbReference type="PROSITE" id="PS50253">
    <property type="entry name" value="COX3"/>
    <property type="match status" value="1"/>
</dbReference>
<proteinExistence type="inferred from homology"/>
<gene>
    <name evidence="11" type="ORF">INT45_004883</name>
</gene>